<keyword evidence="1" id="KW-1185">Reference proteome</keyword>
<reference evidence="2" key="1">
    <citation type="submission" date="2017-02" db="UniProtKB">
        <authorList>
            <consortium name="WormBaseParasite"/>
        </authorList>
    </citation>
    <scope>IDENTIFICATION</scope>
</reference>
<name>A0A0N5BJJ5_STREA</name>
<dbReference type="AlphaFoldDB" id="A0A0N5BJJ5"/>
<evidence type="ECO:0000313" key="2">
    <source>
        <dbReference type="WBParaSite" id="SPAL_0000612100.1"/>
    </source>
</evidence>
<dbReference type="InterPro" id="IPR052997">
    <property type="entry name" value="RRT15-like"/>
</dbReference>
<dbReference type="WBParaSite" id="SPAL_0000612100.1">
    <property type="protein sequence ID" value="SPAL_0000612100.1"/>
    <property type="gene ID" value="SPAL_0000612100"/>
</dbReference>
<dbReference type="PANTHER" id="PTHR33047:SF8">
    <property type="entry name" value="REGULATOR OF RDNA TRANSCRIPTION PROTEIN 15"/>
    <property type="match status" value="1"/>
</dbReference>
<proteinExistence type="predicted"/>
<dbReference type="STRING" id="174720.A0A0N5BJJ5"/>
<dbReference type="PANTHER" id="PTHR33047">
    <property type="entry name" value="PROTEIN TAR1"/>
    <property type="match status" value="1"/>
</dbReference>
<protein>
    <submittedName>
        <fullName evidence="2">Reverse transcriptase domain-containing protein</fullName>
    </submittedName>
</protein>
<sequence>MRIAEKIDKLNHELFNSDLAVKQKVQGYNSISIPVLNYIANNMLGNTKFESTLNQIKKVFKDKLIKSLHKSKIRQQNNLRDRLFLPHEKGGLGIKDPLLEYKISHITTALYLIFRNDLRGIAQNLLSWTINGKQTIFKDMIHILNEVFPGINIKDMKIQYIDDEKTQLSFKNMIWDDMNIALDEVKNLLSNHHYENIIKEIGIKNTWGKLQQSIPDIQYPIFKSNIKNEMMRTYFAISENQVLLRTHPTNAKHGKSQLCRSCKKHPETLTHVLTSCENILSTFGKERHDLVTRIIWRELIKKFKFKYVPGVKIYENEDYKLLWDFKHEIEEKLYHTKPDITIIDKKNNSIMLIETSISMTDLMTTQKRIKEIRYTINGEIEITHENYKKVTHGKNLKDALLKSGFYDVKFIPLIVSTSGELLKETKMALIEYLAGKNAEKGFNTYGPKLSSNALAVSHRILRRLFGKTGSDKHTNTKGSIGHPFRVCIRTENHDQANFCPFTLQEVSVLFEFALGHLRYSLIDVPPQSNSPPDMVIDVDY</sequence>
<accession>A0A0N5BJJ5</accession>
<organism evidence="1 2">
    <name type="scientific">Strongyloides papillosus</name>
    <name type="common">Intestinal threadworm</name>
    <dbReference type="NCBI Taxonomy" id="174720"/>
    <lineage>
        <taxon>Eukaryota</taxon>
        <taxon>Metazoa</taxon>
        <taxon>Ecdysozoa</taxon>
        <taxon>Nematoda</taxon>
        <taxon>Chromadorea</taxon>
        <taxon>Rhabditida</taxon>
        <taxon>Tylenchina</taxon>
        <taxon>Panagrolaimomorpha</taxon>
        <taxon>Strongyloidoidea</taxon>
        <taxon>Strongyloididae</taxon>
        <taxon>Strongyloides</taxon>
    </lineage>
</organism>
<dbReference type="Proteomes" id="UP000046392">
    <property type="component" value="Unplaced"/>
</dbReference>
<evidence type="ECO:0000313" key="1">
    <source>
        <dbReference type="Proteomes" id="UP000046392"/>
    </source>
</evidence>